<dbReference type="CDD" id="cd04166">
    <property type="entry name" value="CysN_ATPS"/>
    <property type="match status" value="1"/>
</dbReference>
<evidence type="ECO:0000313" key="8">
    <source>
        <dbReference type="EMBL" id="CAA7392909.1"/>
    </source>
</evidence>
<keyword evidence="6" id="KW-0342">GTP-binding</keyword>
<evidence type="ECO:0000256" key="4">
    <source>
        <dbReference type="ARBA" id="ARBA00022741"/>
    </source>
</evidence>
<dbReference type="RefSeq" id="WP_162074339.1">
    <property type="nucleotide sequence ID" value="NZ_CACVBY010000143.1"/>
</dbReference>
<dbReference type="GO" id="GO:0004781">
    <property type="term" value="F:sulfate adenylyltransferase (ATP) activity"/>
    <property type="evidence" value="ECO:0007669"/>
    <property type="project" value="UniProtKB-EC"/>
</dbReference>
<feature type="domain" description="Tr-type G" evidence="7">
    <location>
        <begin position="1"/>
        <end position="213"/>
    </location>
</feature>
<accession>A0A6N4XWF8</accession>
<organism evidence="8 9">
    <name type="scientific">Chryseobacterium fistulae</name>
    <dbReference type="NCBI Taxonomy" id="2675058"/>
    <lineage>
        <taxon>Bacteria</taxon>
        <taxon>Pseudomonadati</taxon>
        <taxon>Bacteroidota</taxon>
        <taxon>Flavobacteriia</taxon>
        <taxon>Flavobacteriales</taxon>
        <taxon>Weeksellaceae</taxon>
        <taxon>Chryseobacterium group</taxon>
        <taxon>Chryseobacterium</taxon>
    </lineage>
</organism>
<dbReference type="InterPro" id="IPR009001">
    <property type="entry name" value="Transl_elong_EF1A/Init_IF2_C"/>
</dbReference>
<evidence type="ECO:0000256" key="1">
    <source>
        <dbReference type="ARBA" id="ARBA00012391"/>
    </source>
</evidence>
<gene>
    <name evidence="8" type="primary">cysNC</name>
    <name evidence="8" type="ORF">CHRY9393_03429</name>
</gene>
<dbReference type="GO" id="GO:0005524">
    <property type="term" value="F:ATP binding"/>
    <property type="evidence" value="ECO:0007669"/>
    <property type="project" value="UniProtKB-KW"/>
</dbReference>
<evidence type="ECO:0000256" key="2">
    <source>
        <dbReference type="ARBA" id="ARBA00022679"/>
    </source>
</evidence>
<keyword evidence="4" id="KW-0547">Nucleotide-binding</keyword>
<dbReference type="Proteomes" id="UP000445309">
    <property type="component" value="Unassembled WGS sequence"/>
</dbReference>
<dbReference type="PANTHER" id="PTHR23115">
    <property type="entry name" value="TRANSLATION FACTOR"/>
    <property type="match status" value="1"/>
</dbReference>
<dbReference type="PRINTS" id="PR00315">
    <property type="entry name" value="ELONGATNFCT"/>
</dbReference>
<dbReference type="InterPro" id="IPR044139">
    <property type="entry name" value="CysN_NoDQ_III"/>
</dbReference>
<dbReference type="EMBL" id="CACVBY010000143">
    <property type="protein sequence ID" value="CAA7392909.1"/>
    <property type="molecule type" value="Genomic_DNA"/>
</dbReference>
<dbReference type="FunFam" id="3.40.50.300:FF:000119">
    <property type="entry name" value="Sulfate adenylyltransferase subunit 1"/>
    <property type="match status" value="1"/>
</dbReference>
<dbReference type="SUPFAM" id="SSF52540">
    <property type="entry name" value="P-loop containing nucleoside triphosphate hydrolases"/>
    <property type="match status" value="1"/>
</dbReference>
<dbReference type="Gene3D" id="3.40.50.300">
    <property type="entry name" value="P-loop containing nucleotide triphosphate hydrolases"/>
    <property type="match status" value="1"/>
</dbReference>
<protein>
    <recommendedName>
        <fullName evidence="1">sulfate adenylyltransferase</fullName>
        <ecNumber evidence="1">2.7.7.4</ecNumber>
    </recommendedName>
</protein>
<dbReference type="Pfam" id="PF00009">
    <property type="entry name" value="GTP_EFTU"/>
    <property type="match status" value="1"/>
</dbReference>
<dbReference type="Pfam" id="PF22594">
    <property type="entry name" value="GTP-eEF1A_C"/>
    <property type="match status" value="1"/>
</dbReference>
<dbReference type="SUPFAM" id="SSF50447">
    <property type="entry name" value="Translation proteins"/>
    <property type="match status" value="1"/>
</dbReference>
<dbReference type="Gene3D" id="2.40.30.10">
    <property type="entry name" value="Translation factors"/>
    <property type="match status" value="2"/>
</dbReference>
<evidence type="ECO:0000259" key="7">
    <source>
        <dbReference type="PROSITE" id="PS51722"/>
    </source>
</evidence>
<keyword evidence="5" id="KW-0067">ATP-binding</keyword>
<evidence type="ECO:0000256" key="3">
    <source>
        <dbReference type="ARBA" id="ARBA00022695"/>
    </source>
</evidence>
<sequence length="413" mass="46885">MNIIRFITAGSVDDGKSTLIGRLLYDSKNILIDQLDALEKQSKNKNINGIDLAILTDGLRAEREQGITIDVAYRYFSTPKRKFIIADAPGHIQYTRNMITGASNSELIVILIDARQGVTEQTRRHSIIAALLKMKKVVVAINKMDLMDYSEDIFNRIKSEYELVAQKLGLADVYYFPISAFYGDNIVEKSEKTSWYKGPTLLDFLESIEMDQKEDHKNSRFQVQYVIRPQTDELHDYRGYAGEVISGSYKKGDRVIILPQNIPTKISKIETGGKEIDYVFANQPVVLHTEDDIDMSRGDFLVKEEQLPKVENEFDVIVCWLDRKELREGNKYCIQHKSKVSKVIIKEIDYKIDVNSLEKIPVTNGINLNEVAKIRLKAASPLVFDSFEDNKDTGNAILIDETSNSTVGAVMIL</sequence>
<dbReference type="InterPro" id="IPR041757">
    <property type="entry name" value="CysN_GTP-bd"/>
</dbReference>
<dbReference type="InterPro" id="IPR009000">
    <property type="entry name" value="Transl_B-barrel_sf"/>
</dbReference>
<dbReference type="NCBIfam" id="TIGR02034">
    <property type="entry name" value="CysN"/>
    <property type="match status" value="1"/>
</dbReference>
<dbReference type="InterPro" id="IPR000795">
    <property type="entry name" value="T_Tr_GTP-bd_dom"/>
</dbReference>
<dbReference type="AlphaFoldDB" id="A0A6N4XWF8"/>
<dbReference type="InterPro" id="IPR027417">
    <property type="entry name" value="P-loop_NTPase"/>
</dbReference>
<dbReference type="GO" id="GO:0006790">
    <property type="term" value="P:sulfur compound metabolic process"/>
    <property type="evidence" value="ECO:0007669"/>
    <property type="project" value="InterPro"/>
</dbReference>
<dbReference type="InterPro" id="IPR054696">
    <property type="entry name" value="GTP-eEF1A_C"/>
</dbReference>
<dbReference type="GO" id="GO:0003924">
    <property type="term" value="F:GTPase activity"/>
    <property type="evidence" value="ECO:0007669"/>
    <property type="project" value="InterPro"/>
</dbReference>
<dbReference type="SUPFAM" id="SSF50465">
    <property type="entry name" value="EF-Tu/eEF-1alpha/eIF2-gamma C-terminal domain"/>
    <property type="match status" value="1"/>
</dbReference>
<dbReference type="CDD" id="cd04095">
    <property type="entry name" value="CysN_NoDQ_III"/>
    <property type="match status" value="1"/>
</dbReference>
<dbReference type="PROSITE" id="PS51722">
    <property type="entry name" value="G_TR_2"/>
    <property type="match status" value="1"/>
</dbReference>
<reference evidence="8 9" key="1">
    <citation type="submission" date="2020-01" db="EMBL/GenBank/DDBJ databases">
        <authorList>
            <person name="Rodrigo-Torres L."/>
            <person name="Arahal R. D."/>
            <person name="Lucena T."/>
        </authorList>
    </citation>
    <scope>NUCLEOTIDE SEQUENCE [LARGE SCALE GENOMIC DNA]</scope>
    <source>
        <strain evidence="8 9">CECT 9393</strain>
    </source>
</reference>
<keyword evidence="3" id="KW-0548">Nucleotidyltransferase</keyword>
<proteinExistence type="predicted"/>
<evidence type="ECO:0000256" key="6">
    <source>
        <dbReference type="ARBA" id="ARBA00023134"/>
    </source>
</evidence>
<evidence type="ECO:0000313" key="9">
    <source>
        <dbReference type="Proteomes" id="UP000445309"/>
    </source>
</evidence>
<dbReference type="PROSITE" id="PS00301">
    <property type="entry name" value="G_TR_1"/>
    <property type="match status" value="1"/>
</dbReference>
<evidence type="ECO:0000256" key="5">
    <source>
        <dbReference type="ARBA" id="ARBA00022840"/>
    </source>
</evidence>
<keyword evidence="9" id="KW-1185">Reference proteome</keyword>
<name>A0A6N4XWF8_9FLAO</name>
<dbReference type="InterPro" id="IPR031157">
    <property type="entry name" value="G_TR_CS"/>
</dbReference>
<dbReference type="InterPro" id="IPR011779">
    <property type="entry name" value="SO4_adenylTrfase_lsu"/>
</dbReference>
<keyword evidence="2" id="KW-0808">Transferase</keyword>
<dbReference type="GO" id="GO:0005525">
    <property type="term" value="F:GTP binding"/>
    <property type="evidence" value="ECO:0007669"/>
    <property type="project" value="UniProtKB-KW"/>
</dbReference>
<dbReference type="InterPro" id="IPR050100">
    <property type="entry name" value="TRAFAC_GTPase_members"/>
</dbReference>
<dbReference type="EC" id="2.7.7.4" evidence="1"/>